<dbReference type="EMBL" id="JAAATY010000009">
    <property type="protein sequence ID" value="NRN66289.1"/>
    <property type="molecule type" value="Genomic_DNA"/>
</dbReference>
<dbReference type="SUPFAM" id="SSF89095">
    <property type="entry name" value="GatB/YqeY motif"/>
    <property type="match status" value="1"/>
</dbReference>
<proteinExistence type="predicted"/>
<dbReference type="PANTHER" id="PTHR28055">
    <property type="entry name" value="ALTERED INHERITANCE OF MITOCHONDRIA PROTEIN 41, MITOCHONDRIAL"/>
    <property type="match status" value="1"/>
</dbReference>
<sequence>MPELKDKLKSDMVVAMKAKDATRLGTLRMVLAAVSNEEVAGKQARELTDEEIQRVLTREAKKRKEAAEAFESAGRAEQAAAERAEADVIAEYLPAQLSDDDLASLVDQAVAEVAEQVGGAPTQKQMGLVMKAANAKVAGRAEGSRVAAAVKAKLTS</sequence>
<protein>
    <submittedName>
        <fullName evidence="1">Glutamyl-tRNA amidotransferase</fullName>
    </submittedName>
</protein>
<dbReference type="Gene3D" id="1.10.1510.10">
    <property type="entry name" value="Uncharacterised protein YqeY/AIM41 PF09424, N-terminal domain"/>
    <property type="match status" value="1"/>
</dbReference>
<dbReference type="InterPro" id="IPR042184">
    <property type="entry name" value="YqeY/Aim41_N"/>
</dbReference>
<reference evidence="1 2" key="1">
    <citation type="submission" date="2020-01" db="EMBL/GenBank/DDBJ databases">
        <title>Kibdelosporangium persica a novel Actinomycetes from a hot desert in Iran.</title>
        <authorList>
            <person name="Safaei N."/>
            <person name="Zaburannyi N."/>
            <person name="Mueller R."/>
            <person name="Wink J."/>
        </authorList>
    </citation>
    <scope>NUCLEOTIDE SEQUENCE [LARGE SCALE GENOMIC DNA]</scope>
    <source>
        <strain evidence="1 2">4NS15</strain>
    </source>
</reference>
<dbReference type="PANTHER" id="PTHR28055:SF1">
    <property type="entry name" value="ALTERED INHERITANCE OF MITOCHONDRIA PROTEIN 41, MITOCHONDRIAL"/>
    <property type="match status" value="1"/>
</dbReference>
<comment type="caution">
    <text evidence="1">The sequence shown here is derived from an EMBL/GenBank/DDBJ whole genome shotgun (WGS) entry which is preliminary data.</text>
</comment>
<accession>A0ABX2F4M0</accession>
<dbReference type="InterPro" id="IPR003789">
    <property type="entry name" value="Asn/Gln_tRNA_amidoTrase-B-like"/>
</dbReference>
<organism evidence="1 2">
    <name type="scientific">Kibdelosporangium persicum</name>
    <dbReference type="NCBI Taxonomy" id="2698649"/>
    <lineage>
        <taxon>Bacteria</taxon>
        <taxon>Bacillati</taxon>
        <taxon>Actinomycetota</taxon>
        <taxon>Actinomycetes</taxon>
        <taxon>Pseudonocardiales</taxon>
        <taxon>Pseudonocardiaceae</taxon>
        <taxon>Kibdelosporangium</taxon>
    </lineage>
</organism>
<evidence type="ECO:0000313" key="1">
    <source>
        <dbReference type="EMBL" id="NRN66289.1"/>
    </source>
</evidence>
<dbReference type="InterPro" id="IPR019004">
    <property type="entry name" value="YqeY/Aim41"/>
</dbReference>
<evidence type="ECO:0000313" key="2">
    <source>
        <dbReference type="Proteomes" id="UP000763557"/>
    </source>
</evidence>
<dbReference type="Proteomes" id="UP000763557">
    <property type="component" value="Unassembled WGS sequence"/>
</dbReference>
<dbReference type="InterPro" id="IPR023168">
    <property type="entry name" value="GatB_Yqey_C_2"/>
</dbReference>
<gene>
    <name evidence="1" type="ORF">GC106_35090</name>
</gene>
<name>A0ABX2F4M0_9PSEU</name>
<dbReference type="Gene3D" id="1.10.10.410">
    <property type="match status" value="1"/>
</dbReference>
<dbReference type="Pfam" id="PF09424">
    <property type="entry name" value="YqeY"/>
    <property type="match status" value="1"/>
</dbReference>
<keyword evidence="2" id="KW-1185">Reference proteome</keyword>
<dbReference type="RefSeq" id="WP_173132001.1">
    <property type="nucleotide sequence ID" value="NZ_CBCSGW010000075.1"/>
</dbReference>